<name>A0A2A4K709_HELVI</name>
<gene>
    <name evidence="1" type="ORF">B5V51_12258</name>
</gene>
<dbReference type="EMBL" id="NWSH01000065">
    <property type="protein sequence ID" value="PCG80021.1"/>
    <property type="molecule type" value="Genomic_DNA"/>
</dbReference>
<evidence type="ECO:0000313" key="1">
    <source>
        <dbReference type="EMBL" id="PCG80021.1"/>
    </source>
</evidence>
<comment type="caution">
    <text evidence="1">The sequence shown here is derived from an EMBL/GenBank/DDBJ whole genome shotgun (WGS) entry which is preliminary data.</text>
</comment>
<protein>
    <submittedName>
        <fullName evidence="1">Uncharacterized protein</fullName>
    </submittedName>
</protein>
<dbReference type="AlphaFoldDB" id="A0A2A4K709"/>
<organism evidence="1">
    <name type="scientific">Heliothis virescens</name>
    <name type="common">Tobacco budworm moth</name>
    <dbReference type="NCBI Taxonomy" id="7102"/>
    <lineage>
        <taxon>Eukaryota</taxon>
        <taxon>Metazoa</taxon>
        <taxon>Ecdysozoa</taxon>
        <taxon>Arthropoda</taxon>
        <taxon>Hexapoda</taxon>
        <taxon>Insecta</taxon>
        <taxon>Pterygota</taxon>
        <taxon>Neoptera</taxon>
        <taxon>Endopterygota</taxon>
        <taxon>Lepidoptera</taxon>
        <taxon>Glossata</taxon>
        <taxon>Ditrysia</taxon>
        <taxon>Noctuoidea</taxon>
        <taxon>Noctuidae</taxon>
        <taxon>Heliothinae</taxon>
        <taxon>Heliothis</taxon>
    </lineage>
</organism>
<sequence length="464" mass="53818">MAKNLNAKIAKGKRLNTSILFEPIDAEDKGVVFPKLTDVLPTLVKKTSFDYDNVPGATVKNISIDINKIDIDKFKRKIKSISENIAKDEPKVNTSRRQAVIATNPDGPYRKASRYMLKRKTLDLMLQTLYMGRHKVKSLEGSKYFNNKDTGFRIAFTYRRLLRIYRKMIRIFSYGYNNRTSYDQPNAEIILHGKVTRLHVDFVYLFWVVIKLDDVTFAISVDLKPGRPVPHAEVLDEIFTKFLGDSYSNSALFDFILGAQSNNTDTNITTDNLDIKILDVHNVRKIINFAKVKHEQEEIAKSRRSNDFRRQGDAFYMKSDVNKKIMELMRHEIYLVKERVNTTVPFRKKYSVYPSYQIAVLYGAGTAILAKMESLLAQMNKFQVKTHFIWYLIIYEKLLACNIDINNIVERLFYVQKMFVNVRGSKSKTRHQLEKMKKRPGVPQGALQNAILQQEADKRKQQGK</sequence>
<proteinExistence type="predicted"/>
<accession>A0A2A4K709</accession>
<reference evidence="1" key="1">
    <citation type="submission" date="2017-09" db="EMBL/GenBank/DDBJ databases">
        <title>Contemporary evolution of a Lepidopteran species, Heliothis virescens, in response to modern agricultural practices.</title>
        <authorList>
            <person name="Fritz M.L."/>
            <person name="Deyonke A.M."/>
            <person name="Papanicolaou A."/>
            <person name="Micinski S."/>
            <person name="Westbrook J."/>
            <person name="Gould F."/>
        </authorList>
    </citation>
    <scope>NUCLEOTIDE SEQUENCE [LARGE SCALE GENOMIC DNA]</scope>
    <source>
        <strain evidence="1">HvINT-</strain>
        <tissue evidence="1">Whole body</tissue>
    </source>
</reference>